<dbReference type="CDD" id="cd12148">
    <property type="entry name" value="fungal_TF_MHR"/>
    <property type="match status" value="1"/>
</dbReference>
<dbReference type="InterPro" id="IPR013216">
    <property type="entry name" value="Methyltransf_11"/>
</dbReference>
<feature type="compositionally biased region" description="Low complexity" evidence="8">
    <location>
        <begin position="165"/>
        <end position="176"/>
    </location>
</feature>
<reference evidence="10" key="1">
    <citation type="submission" date="2023-01" db="EMBL/GenBank/DDBJ databases">
        <title>The growth and conidiation of Purpureocillium lavendulum are regulated by nitrogen source and histone H3K14 acetylation.</title>
        <authorList>
            <person name="Tang P."/>
            <person name="Han J."/>
            <person name="Zhang C."/>
            <person name="Tang P."/>
            <person name="Qi F."/>
            <person name="Zhang K."/>
            <person name="Liang L."/>
        </authorList>
    </citation>
    <scope>NUCLEOTIDE SEQUENCE</scope>
    <source>
        <strain evidence="10">YMF1.00683</strain>
    </source>
</reference>
<evidence type="ECO:0000313" key="10">
    <source>
        <dbReference type="EMBL" id="KAJ6446082.1"/>
    </source>
</evidence>
<evidence type="ECO:0000259" key="9">
    <source>
        <dbReference type="PROSITE" id="PS50048"/>
    </source>
</evidence>
<dbReference type="PROSITE" id="PS00463">
    <property type="entry name" value="ZN2_CY6_FUNGAL_1"/>
    <property type="match status" value="1"/>
</dbReference>
<dbReference type="GO" id="GO:0008270">
    <property type="term" value="F:zinc ion binding"/>
    <property type="evidence" value="ECO:0007669"/>
    <property type="project" value="InterPro"/>
</dbReference>
<organism evidence="10 11">
    <name type="scientific">Purpureocillium lavendulum</name>
    <dbReference type="NCBI Taxonomy" id="1247861"/>
    <lineage>
        <taxon>Eukaryota</taxon>
        <taxon>Fungi</taxon>
        <taxon>Dikarya</taxon>
        <taxon>Ascomycota</taxon>
        <taxon>Pezizomycotina</taxon>
        <taxon>Sordariomycetes</taxon>
        <taxon>Hypocreomycetidae</taxon>
        <taxon>Hypocreales</taxon>
        <taxon>Ophiocordycipitaceae</taxon>
        <taxon>Purpureocillium</taxon>
    </lineage>
</organism>
<dbReference type="Gene3D" id="4.10.240.10">
    <property type="entry name" value="Zn(2)-C6 fungal-type DNA-binding domain"/>
    <property type="match status" value="1"/>
</dbReference>
<feature type="region of interest" description="Disordered" evidence="8">
    <location>
        <begin position="663"/>
        <end position="682"/>
    </location>
</feature>
<keyword evidence="7" id="KW-0539">Nucleus</keyword>
<comment type="subcellular location">
    <subcellularLocation>
        <location evidence="1">Nucleus</location>
    </subcellularLocation>
</comment>
<keyword evidence="2" id="KW-0479">Metal-binding</keyword>
<keyword evidence="4" id="KW-0805">Transcription regulation</keyword>
<proteinExistence type="predicted"/>
<name>A0AB34G391_9HYPO</name>
<evidence type="ECO:0000256" key="8">
    <source>
        <dbReference type="SAM" id="MobiDB-lite"/>
    </source>
</evidence>
<dbReference type="InterPro" id="IPR001138">
    <property type="entry name" value="Zn2Cys6_DnaBD"/>
</dbReference>
<dbReference type="Proteomes" id="UP001163105">
    <property type="component" value="Unassembled WGS sequence"/>
</dbReference>
<gene>
    <name evidence="10" type="ORF">O9K51_00849</name>
</gene>
<dbReference type="InterPro" id="IPR051615">
    <property type="entry name" value="Transcr_Regulatory_Elem"/>
</dbReference>
<dbReference type="EMBL" id="JAQHRD010000001">
    <property type="protein sequence ID" value="KAJ6446082.1"/>
    <property type="molecule type" value="Genomic_DNA"/>
</dbReference>
<sequence>MPRRHQVRIACQRCRRKRARCDGDEPCERCREAEAECVFEESRRVSKGDLRAEINRLRRSTEQSDALLDALSSMDDANTYRMVAQGLLDAAVTRPAIYRGLPVKHDVDSGVASSLRRHSLPVVSAPLSASVSASSTSASGPEGLTVICPYCRSLFPMLISPPGSSGAGSSAGSSNRSRSDPGRPEAGVAMTPVFIPDRVAPMPSVARAAATAEGSKPRQATQRIDCWTRTGWTAAAVLDHLDSLLKWDYLPFCLLCKDPFLRDLTNGTGQYCSSALVNALLALSQRTFDEPLQRPHHRSLPLFQDANIRTTSLSSTAFQEWAGGQAFFDEAVALTNCAGHSPSLPDIQALGILALYQIGSGCDVEARELADAFAAAAADLCSRVPLTAGTQDEYAHVRATTYCGAISLVRILKLAMARPSGLCVTLLQDDGITLGQPRFTFGPDRNKPLLEEAGVRMGQVTTLSMVTAVDAHESHLSGLQLIPAKIFQLTEWVYQLLASPGHVSSDQVVSIYRHCLHWYESFFALFSSDDDNSPFTLFIHIYYQFCLLSLLRPFINANLDAFNIYPREICLQAAKSILALTQSNVSVYGLRRISSLLPHFVLASGLLNLAVEEAGRGIPVAEAVTSFDSHVIRSEAIPAALMVNSGPFGGFTNVDGIHSIGSHEQGQQQLGPSHQDQLSPSHTSLPAVAHARLLLTEMSAVHPAAAAVESHITIVITERAATSGFDDAAAYDLHRPSYPAQAVESLLGHLGVAGRGGGARVVDLAAGTGKFTELLAARPEGLEVVAVEPVDAMRRTLEAKALPGVIVREGLATAMDVDAAWADAVVAAQSFHWFAHEEALHEIRRVLKPGGKLGVIWNIEEYNQPRAWETSTEWERQLNELILGLPADGPPRFRDDKWRDVFERQARADQPVVSTPLAEERLPFTVWRTRELLWDRVNTLSQVYMLKEGGEREAFRARFDEILDGAGGDKWNDKGEIEFHGTTVYAWTARL</sequence>
<keyword evidence="11" id="KW-1185">Reference proteome</keyword>
<dbReference type="PANTHER" id="PTHR31313">
    <property type="entry name" value="TY1 ENHANCER ACTIVATOR"/>
    <property type="match status" value="1"/>
</dbReference>
<dbReference type="InterPro" id="IPR029063">
    <property type="entry name" value="SAM-dependent_MTases_sf"/>
</dbReference>
<evidence type="ECO:0000256" key="4">
    <source>
        <dbReference type="ARBA" id="ARBA00023015"/>
    </source>
</evidence>
<dbReference type="GO" id="GO:0000981">
    <property type="term" value="F:DNA-binding transcription factor activity, RNA polymerase II-specific"/>
    <property type="evidence" value="ECO:0007669"/>
    <property type="project" value="InterPro"/>
</dbReference>
<dbReference type="PROSITE" id="PS50048">
    <property type="entry name" value="ZN2_CY6_FUNGAL_2"/>
    <property type="match status" value="1"/>
</dbReference>
<evidence type="ECO:0000256" key="2">
    <source>
        <dbReference type="ARBA" id="ARBA00022723"/>
    </source>
</evidence>
<feature type="region of interest" description="Disordered" evidence="8">
    <location>
        <begin position="165"/>
        <end position="188"/>
    </location>
</feature>
<keyword evidence="6" id="KW-0804">Transcription</keyword>
<evidence type="ECO:0000256" key="7">
    <source>
        <dbReference type="ARBA" id="ARBA00023242"/>
    </source>
</evidence>
<evidence type="ECO:0000256" key="5">
    <source>
        <dbReference type="ARBA" id="ARBA00023125"/>
    </source>
</evidence>
<protein>
    <submittedName>
        <fullName evidence="10">2-deoxy-D-gluconate 3-dehydrogenase</fullName>
    </submittedName>
</protein>
<dbReference type="GO" id="GO:0005634">
    <property type="term" value="C:nucleus"/>
    <property type="evidence" value="ECO:0007669"/>
    <property type="project" value="UniProtKB-SubCell"/>
</dbReference>
<dbReference type="Gene3D" id="3.40.50.150">
    <property type="entry name" value="Vaccinia Virus protein VP39"/>
    <property type="match status" value="1"/>
</dbReference>
<dbReference type="AlphaFoldDB" id="A0AB34G391"/>
<dbReference type="PANTHER" id="PTHR31313:SF4">
    <property type="entry name" value="CONIDIAL DEVELOPMENT PROTEIN FLUFFY"/>
    <property type="match status" value="1"/>
</dbReference>
<dbReference type="SMART" id="SM00066">
    <property type="entry name" value="GAL4"/>
    <property type="match status" value="1"/>
</dbReference>
<evidence type="ECO:0000256" key="3">
    <source>
        <dbReference type="ARBA" id="ARBA00022833"/>
    </source>
</evidence>
<dbReference type="CDD" id="cd02440">
    <property type="entry name" value="AdoMet_MTases"/>
    <property type="match status" value="1"/>
</dbReference>
<dbReference type="Pfam" id="PF00172">
    <property type="entry name" value="Zn_clus"/>
    <property type="match status" value="1"/>
</dbReference>
<dbReference type="SUPFAM" id="SSF53335">
    <property type="entry name" value="S-adenosyl-L-methionine-dependent methyltransferases"/>
    <property type="match status" value="1"/>
</dbReference>
<dbReference type="CDD" id="cd00067">
    <property type="entry name" value="GAL4"/>
    <property type="match status" value="1"/>
</dbReference>
<comment type="caution">
    <text evidence="10">The sequence shown here is derived from an EMBL/GenBank/DDBJ whole genome shotgun (WGS) entry which is preliminary data.</text>
</comment>
<dbReference type="Pfam" id="PF08241">
    <property type="entry name" value="Methyltransf_11"/>
    <property type="match status" value="1"/>
</dbReference>
<keyword evidence="5" id="KW-0238">DNA-binding</keyword>
<keyword evidence="3" id="KW-0862">Zinc</keyword>
<dbReference type="InterPro" id="IPR036864">
    <property type="entry name" value="Zn2-C6_fun-type_DNA-bd_sf"/>
</dbReference>
<evidence type="ECO:0000313" key="11">
    <source>
        <dbReference type="Proteomes" id="UP001163105"/>
    </source>
</evidence>
<dbReference type="GO" id="GO:0003677">
    <property type="term" value="F:DNA binding"/>
    <property type="evidence" value="ECO:0007669"/>
    <property type="project" value="UniProtKB-KW"/>
</dbReference>
<dbReference type="GO" id="GO:0008757">
    <property type="term" value="F:S-adenosylmethionine-dependent methyltransferase activity"/>
    <property type="evidence" value="ECO:0007669"/>
    <property type="project" value="InterPro"/>
</dbReference>
<feature type="domain" description="Zn(2)-C6 fungal-type" evidence="9">
    <location>
        <begin position="10"/>
        <end position="39"/>
    </location>
</feature>
<accession>A0AB34G391</accession>
<dbReference type="SUPFAM" id="SSF57701">
    <property type="entry name" value="Zn2/Cys6 DNA-binding domain"/>
    <property type="match status" value="1"/>
</dbReference>
<evidence type="ECO:0000256" key="1">
    <source>
        <dbReference type="ARBA" id="ARBA00004123"/>
    </source>
</evidence>
<evidence type="ECO:0000256" key="6">
    <source>
        <dbReference type="ARBA" id="ARBA00023163"/>
    </source>
</evidence>